<comment type="caution">
    <text evidence="3">The sequence shown here is derived from an EMBL/GenBank/DDBJ whole genome shotgun (WGS) entry which is preliminary data.</text>
</comment>
<keyword evidence="4" id="KW-1185">Reference proteome</keyword>
<evidence type="ECO:0008006" key="5">
    <source>
        <dbReference type="Google" id="ProtNLM"/>
    </source>
</evidence>
<reference evidence="3" key="1">
    <citation type="journal article" date="2014" name="Int. J. Syst. Evol. Microbiol.">
        <title>Complete genome sequence of Corynebacterium casei LMG S-19264T (=DSM 44701T), isolated from a smear-ripened cheese.</title>
        <authorList>
            <consortium name="US DOE Joint Genome Institute (JGI-PGF)"/>
            <person name="Walter F."/>
            <person name="Albersmeier A."/>
            <person name="Kalinowski J."/>
            <person name="Ruckert C."/>
        </authorList>
    </citation>
    <scope>NUCLEOTIDE SEQUENCE</scope>
    <source>
        <strain evidence="3">JCM 3090</strain>
    </source>
</reference>
<feature type="region of interest" description="Disordered" evidence="1">
    <location>
        <begin position="228"/>
        <end position="250"/>
    </location>
</feature>
<gene>
    <name evidence="3" type="ORF">GCM10010123_44530</name>
</gene>
<dbReference type="Proteomes" id="UP000649739">
    <property type="component" value="Unassembled WGS sequence"/>
</dbReference>
<name>A0A8J3FEQ3_9ACTN</name>
<dbReference type="EMBL" id="BMQB01000013">
    <property type="protein sequence ID" value="GGK09725.1"/>
    <property type="molecule type" value="Genomic_DNA"/>
</dbReference>
<reference evidence="3" key="2">
    <citation type="submission" date="2020-09" db="EMBL/GenBank/DDBJ databases">
        <authorList>
            <person name="Sun Q."/>
            <person name="Ohkuma M."/>
        </authorList>
    </citation>
    <scope>NUCLEOTIDE SEQUENCE</scope>
    <source>
        <strain evidence="3">JCM 3090</strain>
    </source>
</reference>
<protein>
    <recommendedName>
        <fullName evidence="5">Lipoprotein</fullName>
    </recommendedName>
</protein>
<feature type="signal peptide" evidence="2">
    <location>
        <begin position="1"/>
        <end position="23"/>
    </location>
</feature>
<feature type="region of interest" description="Disordered" evidence="1">
    <location>
        <begin position="14"/>
        <end position="39"/>
    </location>
</feature>
<keyword evidence="2" id="KW-0732">Signal</keyword>
<evidence type="ECO:0000313" key="4">
    <source>
        <dbReference type="Proteomes" id="UP000649739"/>
    </source>
</evidence>
<organism evidence="3 4">
    <name type="scientific">Pilimelia anulata</name>
    <dbReference type="NCBI Taxonomy" id="53371"/>
    <lineage>
        <taxon>Bacteria</taxon>
        <taxon>Bacillati</taxon>
        <taxon>Actinomycetota</taxon>
        <taxon>Actinomycetes</taxon>
        <taxon>Micromonosporales</taxon>
        <taxon>Micromonosporaceae</taxon>
        <taxon>Pilimelia</taxon>
    </lineage>
</organism>
<accession>A0A8J3FEQ3</accession>
<feature type="chain" id="PRO_5035150450" description="Lipoprotein" evidence="2">
    <location>
        <begin position="24"/>
        <end position="250"/>
    </location>
</feature>
<dbReference type="AlphaFoldDB" id="A0A8J3FEQ3"/>
<proteinExistence type="predicted"/>
<evidence type="ECO:0000256" key="2">
    <source>
        <dbReference type="SAM" id="SignalP"/>
    </source>
</evidence>
<evidence type="ECO:0000256" key="1">
    <source>
        <dbReference type="SAM" id="MobiDB-lite"/>
    </source>
</evidence>
<evidence type="ECO:0000313" key="3">
    <source>
        <dbReference type="EMBL" id="GGK09725.1"/>
    </source>
</evidence>
<sequence length="250" mass="25628">MLAVLAALSALSGCRDSAPPATAATSPPATPSPDPLNPATARADLAARAAAAQDRREVVVYRLTEEGREPRTIVLTRAIDGAWRADIADGALGGTVDVAVVRSRQGLFQCALASADHRVPTRCARAGGPRDALPEEYDPGVQRVFVEWLPVLTDRQPAIAVGPATPPAGVAGDCWDVQSTSASLPAPLDVGVYCYRADGLLTGGQWEFGTLALMGEPTTAPPAVTLPGPVSGGPLPMAAPSPTPSATRRG</sequence>
<feature type="compositionally biased region" description="Low complexity" evidence="1">
    <location>
        <begin position="14"/>
        <end position="27"/>
    </location>
</feature>